<evidence type="ECO:0000256" key="5">
    <source>
        <dbReference type="PROSITE-ProRule" id="PRU01091"/>
    </source>
</evidence>
<dbReference type="Proteomes" id="UP001597145">
    <property type="component" value="Unassembled WGS sequence"/>
</dbReference>
<dbReference type="InterPro" id="IPR036388">
    <property type="entry name" value="WH-like_DNA-bd_sf"/>
</dbReference>
<evidence type="ECO:0000256" key="4">
    <source>
        <dbReference type="ARBA" id="ARBA00023163"/>
    </source>
</evidence>
<dbReference type="InterPro" id="IPR011990">
    <property type="entry name" value="TPR-like_helical_dom_sf"/>
</dbReference>
<dbReference type="SUPFAM" id="SSF46894">
    <property type="entry name" value="C-terminal effector domain of the bipartite response regulators"/>
    <property type="match status" value="1"/>
</dbReference>
<accession>A0ABW4FMF7</accession>
<gene>
    <name evidence="7" type="ORF">ACFSCY_16750</name>
</gene>
<keyword evidence="3 5" id="KW-0238">DNA-binding</keyword>
<evidence type="ECO:0000256" key="1">
    <source>
        <dbReference type="ARBA" id="ARBA00005820"/>
    </source>
</evidence>
<name>A0ABW4FMF7_9PSEU</name>
<dbReference type="EMBL" id="JBHUCP010000009">
    <property type="protein sequence ID" value="MFD1531089.1"/>
    <property type="molecule type" value="Genomic_DNA"/>
</dbReference>
<comment type="caution">
    <text evidence="7">The sequence shown here is derived from an EMBL/GenBank/DDBJ whole genome shotgun (WGS) entry which is preliminary data.</text>
</comment>
<evidence type="ECO:0000256" key="2">
    <source>
        <dbReference type="ARBA" id="ARBA00023015"/>
    </source>
</evidence>
<dbReference type="Pfam" id="PF03704">
    <property type="entry name" value="BTAD"/>
    <property type="match status" value="1"/>
</dbReference>
<dbReference type="SMART" id="SM00862">
    <property type="entry name" value="Trans_reg_C"/>
    <property type="match status" value="1"/>
</dbReference>
<evidence type="ECO:0000313" key="8">
    <source>
        <dbReference type="Proteomes" id="UP001597145"/>
    </source>
</evidence>
<evidence type="ECO:0000313" key="7">
    <source>
        <dbReference type="EMBL" id="MFD1531089.1"/>
    </source>
</evidence>
<dbReference type="InterPro" id="IPR005158">
    <property type="entry name" value="BTAD"/>
</dbReference>
<reference evidence="8" key="1">
    <citation type="journal article" date="2019" name="Int. J. Syst. Evol. Microbiol.">
        <title>The Global Catalogue of Microorganisms (GCM) 10K type strain sequencing project: providing services to taxonomists for standard genome sequencing and annotation.</title>
        <authorList>
            <consortium name="The Broad Institute Genomics Platform"/>
            <consortium name="The Broad Institute Genome Sequencing Center for Infectious Disease"/>
            <person name="Wu L."/>
            <person name="Ma J."/>
        </authorList>
    </citation>
    <scope>NUCLEOTIDE SEQUENCE [LARGE SCALE GENOMIC DNA]</scope>
    <source>
        <strain evidence="8">JCM 12165</strain>
    </source>
</reference>
<evidence type="ECO:0000256" key="3">
    <source>
        <dbReference type="ARBA" id="ARBA00023125"/>
    </source>
</evidence>
<sequence length="169" mass="17692">MLLGADEVRPIGTGNDPRPASLGGLRLRGLLARLSLDAGRPVAVNQLVDDLWGEAPPDGAPNALQALVSRLRRAIGADLVDTAARGYRLRVLQDAVDAHKFTTLLAEADAAGDANAHALLGQALTLWRGPALADVLDLPFARPVAHRLAAVAEMPRAKGLAVLMEVAKP</sequence>
<organism evidence="7 8">
    <name type="scientific">Pseudonocardia aurantiaca</name>
    <dbReference type="NCBI Taxonomy" id="75290"/>
    <lineage>
        <taxon>Bacteria</taxon>
        <taxon>Bacillati</taxon>
        <taxon>Actinomycetota</taxon>
        <taxon>Actinomycetes</taxon>
        <taxon>Pseudonocardiales</taxon>
        <taxon>Pseudonocardiaceae</taxon>
        <taxon>Pseudonocardia</taxon>
    </lineage>
</organism>
<dbReference type="PANTHER" id="PTHR35807">
    <property type="entry name" value="TRANSCRIPTIONAL REGULATOR REDD-RELATED"/>
    <property type="match status" value="1"/>
</dbReference>
<dbReference type="Gene3D" id="1.25.40.10">
    <property type="entry name" value="Tetratricopeptide repeat domain"/>
    <property type="match status" value="1"/>
</dbReference>
<keyword evidence="2" id="KW-0805">Transcription regulation</keyword>
<dbReference type="PROSITE" id="PS51755">
    <property type="entry name" value="OMPR_PHOB"/>
    <property type="match status" value="1"/>
</dbReference>
<dbReference type="InterPro" id="IPR001867">
    <property type="entry name" value="OmpR/PhoB-type_DNA-bd"/>
</dbReference>
<protein>
    <submittedName>
        <fullName evidence="7">Winged helix-turn-helix domain-containing protein</fullName>
    </submittedName>
</protein>
<dbReference type="RefSeq" id="WP_343971652.1">
    <property type="nucleotide sequence ID" value="NZ_BAAAJG010000002.1"/>
</dbReference>
<feature type="domain" description="OmpR/PhoB-type" evidence="6">
    <location>
        <begin position="1"/>
        <end position="91"/>
    </location>
</feature>
<dbReference type="InterPro" id="IPR016032">
    <property type="entry name" value="Sig_transdc_resp-reg_C-effctor"/>
</dbReference>
<dbReference type="PANTHER" id="PTHR35807:SF1">
    <property type="entry name" value="TRANSCRIPTIONAL REGULATOR REDD"/>
    <property type="match status" value="1"/>
</dbReference>
<comment type="similarity">
    <text evidence="1">Belongs to the AfsR/DnrI/RedD regulatory family.</text>
</comment>
<dbReference type="Gene3D" id="1.10.10.10">
    <property type="entry name" value="Winged helix-like DNA-binding domain superfamily/Winged helix DNA-binding domain"/>
    <property type="match status" value="1"/>
</dbReference>
<keyword evidence="8" id="KW-1185">Reference proteome</keyword>
<dbReference type="Pfam" id="PF00486">
    <property type="entry name" value="Trans_reg_C"/>
    <property type="match status" value="1"/>
</dbReference>
<keyword evidence="4" id="KW-0804">Transcription</keyword>
<feature type="DNA-binding region" description="OmpR/PhoB-type" evidence="5">
    <location>
        <begin position="1"/>
        <end position="91"/>
    </location>
</feature>
<proteinExistence type="inferred from homology"/>
<evidence type="ECO:0000259" key="6">
    <source>
        <dbReference type="PROSITE" id="PS51755"/>
    </source>
</evidence>
<dbReference type="InterPro" id="IPR051677">
    <property type="entry name" value="AfsR-DnrI-RedD_regulator"/>
</dbReference>